<dbReference type="GO" id="GO:0006465">
    <property type="term" value="P:signal peptide processing"/>
    <property type="evidence" value="ECO:0007669"/>
    <property type="project" value="UniProtKB-UniRule"/>
</dbReference>
<evidence type="ECO:0000313" key="11">
    <source>
        <dbReference type="Proteomes" id="UP000239649"/>
    </source>
</evidence>
<name>A0A2P6VSE7_9CHLO</name>
<dbReference type="GO" id="GO:0045047">
    <property type="term" value="P:protein targeting to ER"/>
    <property type="evidence" value="ECO:0007669"/>
    <property type="project" value="TreeGrafter"/>
</dbReference>
<keyword evidence="5 9" id="KW-0256">Endoplasmic reticulum</keyword>
<dbReference type="GO" id="GO:0008233">
    <property type="term" value="F:peptidase activity"/>
    <property type="evidence" value="ECO:0007669"/>
    <property type="project" value="UniProtKB-UniRule"/>
</dbReference>
<accession>A0A2P6VSE7</accession>
<protein>
    <recommendedName>
        <fullName evidence="3 9">Signal peptidase complex subunit 2</fullName>
    </recommendedName>
</protein>
<dbReference type="Proteomes" id="UP000239649">
    <property type="component" value="Unassembled WGS sequence"/>
</dbReference>
<feature type="transmembrane region" description="Helical" evidence="9">
    <location>
        <begin position="88"/>
        <end position="113"/>
    </location>
</feature>
<comment type="subcellular location">
    <subcellularLocation>
        <location evidence="1 9">Endoplasmic reticulum membrane</location>
        <topology evidence="1 9">Multi-pass membrane protein</topology>
    </subcellularLocation>
</comment>
<dbReference type="OrthoDB" id="508015at2759"/>
<evidence type="ECO:0000256" key="3">
    <source>
        <dbReference type="ARBA" id="ARBA00017057"/>
    </source>
</evidence>
<gene>
    <name evidence="10" type="primary">g458</name>
    <name evidence="10" type="ORF">C2E20_0458</name>
</gene>
<evidence type="ECO:0000313" key="10">
    <source>
        <dbReference type="EMBL" id="PSC77014.1"/>
    </source>
</evidence>
<dbReference type="EMBL" id="LHPF02000001">
    <property type="protein sequence ID" value="PSC77014.1"/>
    <property type="molecule type" value="Genomic_DNA"/>
</dbReference>
<dbReference type="AlphaFoldDB" id="A0A2P6VSE7"/>
<evidence type="ECO:0000256" key="4">
    <source>
        <dbReference type="ARBA" id="ARBA00022692"/>
    </source>
</evidence>
<keyword evidence="7 9" id="KW-0472">Membrane</keyword>
<dbReference type="STRING" id="554055.A0A2P6VSE7"/>
<proteinExistence type="inferred from homology"/>
<dbReference type="Pfam" id="PF06703">
    <property type="entry name" value="SPC25"/>
    <property type="match status" value="1"/>
</dbReference>
<evidence type="ECO:0000256" key="6">
    <source>
        <dbReference type="ARBA" id="ARBA00022989"/>
    </source>
</evidence>
<comment type="similarity">
    <text evidence="2 9">Belongs to the SPCS2 family.</text>
</comment>
<keyword evidence="4 9" id="KW-0812">Transmembrane</keyword>
<keyword evidence="11" id="KW-1185">Reference proteome</keyword>
<evidence type="ECO:0000256" key="5">
    <source>
        <dbReference type="ARBA" id="ARBA00022824"/>
    </source>
</evidence>
<sequence>MAPKSKKRGGAAEDDVFRMETEEHKEEQLNLGDSGALKRALDEAVIEAIADAGHEMDNTLTDLKIALGLGACALACVAQFYPKKYPDNFWVLLGCVAAYVVLSTAMTVVATVWEKDAVLFTRGLRQGGGPPALAVSTRLPRFQETFTLTITPRGARAASGAGASMSCSIGEYFHSDGYLAKDVVRADTQRLLAQLLEDKSK</sequence>
<reference evidence="10 11" key="1">
    <citation type="journal article" date="2018" name="Plant J.">
        <title>Genome sequences of Chlorella sorokiniana UTEX 1602 and Micractinium conductrix SAG 241.80: implications to maltose excretion by a green alga.</title>
        <authorList>
            <person name="Arriola M.B."/>
            <person name="Velmurugan N."/>
            <person name="Zhang Y."/>
            <person name="Plunkett M.H."/>
            <person name="Hondzo H."/>
            <person name="Barney B.M."/>
        </authorList>
    </citation>
    <scope>NUCLEOTIDE SEQUENCE [LARGE SCALE GENOMIC DNA]</scope>
    <source>
        <strain evidence="10 11">SAG 241.80</strain>
    </source>
</reference>
<evidence type="ECO:0000256" key="9">
    <source>
        <dbReference type="RuleBase" id="RU368033"/>
    </source>
</evidence>
<dbReference type="PANTHER" id="PTHR13085:SF0">
    <property type="entry name" value="SIGNAL PEPTIDASE COMPLEX SUBUNIT 2"/>
    <property type="match status" value="1"/>
</dbReference>
<dbReference type="InterPro" id="IPR009582">
    <property type="entry name" value="Spc2/SPCS2"/>
</dbReference>
<comment type="caution">
    <text evidence="9">Lacks conserved residue(s) required for the propagation of feature annotation.</text>
</comment>
<organism evidence="10 11">
    <name type="scientific">Micractinium conductrix</name>
    <dbReference type="NCBI Taxonomy" id="554055"/>
    <lineage>
        <taxon>Eukaryota</taxon>
        <taxon>Viridiplantae</taxon>
        <taxon>Chlorophyta</taxon>
        <taxon>core chlorophytes</taxon>
        <taxon>Trebouxiophyceae</taxon>
        <taxon>Chlorellales</taxon>
        <taxon>Chlorellaceae</taxon>
        <taxon>Chlorella clade</taxon>
        <taxon>Micractinium</taxon>
    </lineage>
</organism>
<evidence type="ECO:0000256" key="8">
    <source>
        <dbReference type="ARBA" id="ARBA00045608"/>
    </source>
</evidence>
<evidence type="ECO:0000256" key="7">
    <source>
        <dbReference type="ARBA" id="ARBA00023136"/>
    </source>
</evidence>
<comment type="function">
    <text evidence="8 9">Component of the signal peptidase complex (SPC) which catalyzes the cleavage of N-terminal signal sequences from nascent proteins as they are translocated into the lumen of the endoplasmic reticulum. Enhances the enzymatic activity of SPC and facilitates the interactions between different components of the translocation site.</text>
</comment>
<comment type="caution">
    <text evidence="10">The sequence shown here is derived from an EMBL/GenBank/DDBJ whole genome shotgun (WGS) entry which is preliminary data.</text>
</comment>
<dbReference type="GO" id="GO:0005787">
    <property type="term" value="C:signal peptidase complex"/>
    <property type="evidence" value="ECO:0007669"/>
    <property type="project" value="UniProtKB-UniRule"/>
</dbReference>
<dbReference type="PANTHER" id="PTHR13085">
    <property type="entry name" value="MICROSOMAL SIGNAL PEPTIDASE 25 KDA SUBUNIT"/>
    <property type="match status" value="1"/>
</dbReference>
<evidence type="ECO:0000256" key="2">
    <source>
        <dbReference type="ARBA" id="ARBA00007324"/>
    </source>
</evidence>
<evidence type="ECO:0000256" key="1">
    <source>
        <dbReference type="ARBA" id="ARBA00004477"/>
    </source>
</evidence>
<keyword evidence="6 9" id="KW-1133">Transmembrane helix</keyword>